<evidence type="ECO:0000313" key="1">
    <source>
        <dbReference type="EMBL" id="KAG6372829.1"/>
    </source>
</evidence>
<dbReference type="Proteomes" id="UP000683000">
    <property type="component" value="Unassembled WGS sequence"/>
</dbReference>
<proteinExistence type="predicted"/>
<dbReference type="AlphaFoldDB" id="A0A8I2YIF6"/>
<comment type="caution">
    <text evidence="1">The sequence shown here is derived from an EMBL/GenBank/DDBJ whole genome shotgun (WGS) entry which is preliminary data.</text>
</comment>
<gene>
    <name evidence="1" type="ORF">JVT61DRAFT_7242</name>
</gene>
<sequence>MDDKDLGYGPTLEWQRTNWCEIDDKLMHNFKAGVVTNGLQNRIMENVITVDVNHMDVQMVSLELEKNSLYTHCVQCEENVASNTSILYNGNHRFHYMWDHSEV</sequence>
<protein>
    <submittedName>
        <fullName evidence="1">Uncharacterized protein</fullName>
    </submittedName>
</protein>
<reference evidence="1" key="1">
    <citation type="submission" date="2021-03" db="EMBL/GenBank/DDBJ databases">
        <title>Evolutionary innovations through gain and loss of genes in the ectomycorrhizal Boletales.</title>
        <authorList>
            <person name="Wu G."/>
            <person name="Miyauchi S."/>
            <person name="Morin E."/>
            <person name="Yang Z.-L."/>
            <person name="Xu J."/>
            <person name="Martin F.M."/>
        </authorList>
    </citation>
    <scope>NUCLEOTIDE SEQUENCE</scope>
    <source>
        <strain evidence="1">BR01</strain>
    </source>
</reference>
<organism evidence="1 2">
    <name type="scientific">Boletus reticuloceps</name>
    <dbReference type="NCBI Taxonomy" id="495285"/>
    <lineage>
        <taxon>Eukaryota</taxon>
        <taxon>Fungi</taxon>
        <taxon>Dikarya</taxon>
        <taxon>Basidiomycota</taxon>
        <taxon>Agaricomycotina</taxon>
        <taxon>Agaricomycetes</taxon>
        <taxon>Agaricomycetidae</taxon>
        <taxon>Boletales</taxon>
        <taxon>Boletineae</taxon>
        <taxon>Boletaceae</taxon>
        <taxon>Boletoideae</taxon>
        <taxon>Boletus</taxon>
    </lineage>
</organism>
<evidence type="ECO:0000313" key="2">
    <source>
        <dbReference type="Proteomes" id="UP000683000"/>
    </source>
</evidence>
<name>A0A8I2YIF6_9AGAM</name>
<dbReference type="EMBL" id="JAGFBS010000025">
    <property type="protein sequence ID" value="KAG6372829.1"/>
    <property type="molecule type" value="Genomic_DNA"/>
</dbReference>
<keyword evidence="2" id="KW-1185">Reference proteome</keyword>
<accession>A0A8I2YIF6</accession>